<dbReference type="Proteomes" id="UP000824469">
    <property type="component" value="Unassembled WGS sequence"/>
</dbReference>
<dbReference type="EMBL" id="JAHRHJ020000006">
    <property type="protein sequence ID" value="KAH9312077.1"/>
    <property type="molecule type" value="Genomic_DNA"/>
</dbReference>
<feature type="compositionally biased region" description="Acidic residues" evidence="1">
    <location>
        <begin position="39"/>
        <end position="51"/>
    </location>
</feature>
<reference evidence="2 3" key="1">
    <citation type="journal article" date="2021" name="Nat. Plants">
        <title>The Taxus genome provides insights into paclitaxel biosynthesis.</title>
        <authorList>
            <person name="Xiong X."/>
            <person name="Gou J."/>
            <person name="Liao Q."/>
            <person name="Li Y."/>
            <person name="Zhou Q."/>
            <person name="Bi G."/>
            <person name="Li C."/>
            <person name="Du R."/>
            <person name="Wang X."/>
            <person name="Sun T."/>
            <person name="Guo L."/>
            <person name="Liang H."/>
            <person name="Lu P."/>
            <person name="Wu Y."/>
            <person name="Zhang Z."/>
            <person name="Ro D.K."/>
            <person name="Shang Y."/>
            <person name="Huang S."/>
            <person name="Yan J."/>
        </authorList>
    </citation>
    <scope>NUCLEOTIDE SEQUENCE [LARGE SCALE GENOMIC DNA]</scope>
    <source>
        <strain evidence="2">Ta-2019</strain>
    </source>
</reference>
<feature type="non-terminal residue" evidence="2">
    <location>
        <position position="1"/>
    </location>
</feature>
<accession>A0AA38FVX1</accession>
<evidence type="ECO:0000313" key="2">
    <source>
        <dbReference type="EMBL" id="KAH9312077.1"/>
    </source>
</evidence>
<gene>
    <name evidence="2" type="ORF">KI387_027112</name>
</gene>
<name>A0AA38FVX1_TAXCH</name>
<proteinExistence type="predicted"/>
<comment type="caution">
    <text evidence="2">The sequence shown here is derived from an EMBL/GenBank/DDBJ whole genome shotgun (WGS) entry which is preliminary data.</text>
</comment>
<evidence type="ECO:0000313" key="3">
    <source>
        <dbReference type="Proteomes" id="UP000824469"/>
    </source>
</evidence>
<feature type="region of interest" description="Disordered" evidence="1">
    <location>
        <begin position="1"/>
        <end position="51"/>
    </location>
</feature>
<keyword evidence="3" id="KW-1185">Reference proteome</keyword>
<protein>
    <submittedName>
        <fullName evidence="2">Uncharacterized protein</fullName>
    </submittedName>
</protein>
<feature type="non-terminal residue" evidence="2">
    <location>
        <position position="51"/>
    </location>
</feature>
<evidence type="ECO:0000256" key="1">
    <source>
        <dbReference type="SAM" id="MobiDB-lite"/>
    </source>
</evidence>
<dbReference type="AlphaFoldDB" id="A0AA38FVX1"/>
<sequence>SVGKRAEIKSTGSLKSNRKLSPIGRGVANGSHMGKGDDKDDEVGSYFREEE</sequence>
<organism evidence="2 3">
    <name type="scientific">Taxus chinensis</name>
    <name type="common">Chinese yew</name>
    <name type="synonym">Taxus wallichiana var. chinensis</name>
    <dbReference type="NCBI Taxonomy" id="29808"/>
    <lineage>
        <taxon>Eukaryota</taxon>
        <taxon>Viridiplantae</taxon>
        <taxon>Streptophyta</taxon>
        <taxon>Embryophyta</taxon>
        <taxon>Tracheophyta</taxon>
        <taxon>Spermatophyta</taxon>
        <taxon>Pinopsida</taxon>
        <taxon>Pinidae</taxon>
        <taxon>Conifers II</taxon>
        <taxon>Cupressales</taxon>
        <taxon>Taxaceae</taxon>
        <taxon>Taxus</taxon>
    </lineage>
</organism>